<dbReference type="InterPro" id="IPR035965">
    <property type="entry name" value="PAS-like_dom_sf"/>
</dbReference>
<dbReference type="PROSITE" id="PS50883">
    <property type="entry name" value="EAL"/>
    <property type="match status" value="1"/>
</dbReference>
<dbReference type="Pfam" id="PF00990">
    <property type="entry name" value="GGDEF"/>
    <property type="match status" value="1"/>
</dbReference>
<dbReference type="CDD" id="cd01948">
    <property type="entry name" value="EAL"/>
    <property type="match status" value="1"/>
</dbReference>
<dbReference type="InterPro" id="IPR052155">
    <property type="entry name" value="Biofilm_reg_signaling"/>
</dbReference>
<comment type="caution">
    <text evidence="4">The sequence shown here is derived from an EMBL/GenBank/DDBJ whole genome shotgun (WGS) entry which is preliminary data.</text>
</comment>
<dbReference type="InterPro" id="IPR035919">
    <property type="entry name" value="EAL_sf"/>
</dbReference>
<dbReference type="InterPro" id="IPR001633">
    <property type="entry name" value="EAL_dom"/>
</dbReference>
<evidence type="ECO:0000259" key="3">
    <source>
        <dbReference type="PROSITE" id="PS50887"/>
    </source>
</evidence>
<protein>
    <submittedName>
        <fullName evidence="4">PAS domain S-box-containing protein/diguanylate cyclase (GGDEF)-like protein</fullName>
    </submittedName>
</protein>
<evidence type="ECO:0000313" key="5">
    <source>
        <dbReference type="Proteomes" id="UP000247978"/>
    </source>
</evidence>
<dbReference type="AlphaFoldDB" id="A0A2V3VGR4"/>
<dbReference type="NCBIfam" id="TIGR00229">
    <property type="entry name" value="sensory_box"/>
    <property type="match status" value="1"/>
</dbReference>
<dbReference type="CDD" id="cd00130">
    <property type="entry name" value="PAS"/>
    <property type="match status" value="1"/>
</dbReference>
<feature type="domain" description="PAS" evidence="1">
    <location>
        <begin position="32"/>
        <end position="78"/>
    </location>
</feature>
<dbReference type="SMART" id="SM00267">
    <property type="entry name" value="GGDEF"/>
    <property type="match status" value="1"/>
</dbReference>
<dbReference type="PANTHER" id="PTHR44757:SF2">
    <property type="entry name" value="BIOFILM ARCHITECTURE MAINTENANCE PROTEIN MBAA"/>
    <property type="match status" value="1"/>
</dbReference>
<dbReference type="Pfam" id="PF00563">
    <property type="entry name" value="EAL"/>
    <property type="match status" value="1"/>
</dbReference>
<dbReference type="Proteomes" id="UP000247978">
    <property type="component" value="Unassembled WGS sequence"/>
</dbReference>
<dbReference type="PROSITE" id="PS50112">
    <property type="entry name" value="PAS"/>
    <property type="match status" value="1"/>
</dbReference>
<keyword evidence="5" id="KW-1185">Reference proteome</keyword>
<dbReference type="FunFam" id="3.20.20.450:FF:000001">
    <property type="entry name" value="Cyclic di-GMP phosphodiesterase yahA"/>
    <property type="match status" value="1"/>
</dbReference>
<dbReference type="InterPro" id="IPR000014">
    <property type="entry name" value="PAS"/>
</dbReference>
<evidence type="ECO:0000259" key="2">
    <source>
        <dbReference type="PROSITE" id="PS50883"/>
    </source>
</evidence>
<dbReference type="CDD" id="cd01949">
    <property type="entry name" value="GGDEF"/>
    <property type="match status" value="1"/>
</dbReference>
<dbReference type="InterPro" id="IPR000160">
    <property type="entry name" value="GGDEF_dom"/>
</dbReference>
<gene>
    <name evidence="4" type="ORF">DFR56_12348</name>
</gene>
<dbReference type="EMBL" id="QJJQ01000023">
    <property type="protein sequence ID" value="PXW81006.1"/>
    <property type="molecule type" value="Genomic_DNA"/>
</dbReference>
<dbReference type="Gene3D" id="3.20.20.450">
    <property type="entry name" value="EAL domain"/>
    <property type="match status" value="1"/>
</dbReference>
<dbReference type="Pfam" id="PF13426">
    <property type="entry name" value="PAS_9"/>
    <property type="match status" value="1"/>
</dbReference>
<dbReference type="SUPFAM" id="SSF55785">
    <property type="entry name" value="PYP-like sensor domain (PAS domain)"/>
    <property type="match status" value="1"/>
</dbReference>
<feature type="domain" description="EAL" evidence="2">
    <location>
        <begin position="330"/>
        <end position="584"/>
    </location>
</feature>
<proteinExistence type="predicted"/>
<name>A0A2V3VGR4_9BACI</name>
<dbReference type="Gene3D" id="3.30.450.20">
    <property type="entry name" value="PAS domain"/>
    <property type="match status" value="1"/>
</dbReference>
<dbReference type="SMART" id="SM00052">
    <property type="entry name" value="EAL"/>
    <property type="match status" value="1"/>
</dbReference>
<evidence type="ECO:0000313" key="4">
    <source>
        <dbReference type="EMBL" id="PXW81006.1"/>
    </source>
</evidence>
<dbReference type="PROSITE" id="PS50887">
    <property type="entry name" value="GGDEF"/>
    <property type="match status" value="1"/>
</dbReference>
<dbReference type="InterPro" id="IPR029787">
    <property type="entry name" value="Nucleotide_cyclase"/>
</dbReference>
<dbReference type="PANTHER" id="PTHR44757">
    <property type="entry name" value="DIGUANYLATE CYCLASE DGCP"/>
    <property type="match status" value="1"/>
</dbReference>
<reference evidence="4 5" key="1">
    <citation type="submission" date="2018-05" db="EMBL/GenBank/DDBJ databases">
        <title>Genomic Encyclopedia of Type Strains, Phase IV (KMG-IV): sequencing the most valuable type-strain genomes for metagenomic binning, comparative biology and taxonomic classification.</title>
        <authorList>
            <person name="Goeker M."/>
        </authorList>
    </citation>
    <scope>NUCLEOTIDE SEQUENCE [LARGE SCALE GENOMIC DNA]</scope>
    <source>
        <strain evidence="4 5">DSM 28556</strain>
    </source>
</reference>
<dbReference type="NCBIfam" id="TIGR00254">
    <property type="entry name" value="GGDEF"/>
    <property type="match status" value="1"/>
</dbReference>
<organism evidence="4 5">
    <name type="scientific">Pseudogracilibacillus auburnensis</name>
    <dbReference type="NCBI Taxonomy" id="1494959"/>
    <lineage>
        <taxon>Bacteria</taxon>
        <taxon>Bacillati</taxon>
        <taxon>Bacillota</taxon>
        <taxon>Bacilli</taxon>
        <taxon>Bacillales</taxon>
        <taxon>Bacillaceae</taxon>
        <taxon>Pseudogracilibacillus</taxon>
    </lineage>
</organism>
<dbReference type="SUPFAM" id="SSF55073">
    <property type="entry name" value="Nucleotide cyclase"/>
    <property type="match status" value="1"/>
</dbReference>
<dbReference type="Gene3D" id="3.30.70.270">
    <property type="match status" value="1"/>
</dbReference>
<dbReference type="InterPro" id="IPR043128">
    <property type="entry name" value="Rev_trsase/Diguanyl_cyclase"/>
</dbReference>
<feature type="domain" description="GGDEF" evidence="3">
    <location>
        <begin position="190"/>
        <end position="322"/>
    </location>
</feature>
<accession>A0A2V3VGR4</accession>
<evidence type="ECO:0000259" key="1">
    <source>
        <dbReference type="PROSITE" id="PS50112"/>
    </source>
</evidence>
<sequence>MMFDFLVLTAEEGAEMTMVNLEVFQFPSNNLNKQLANVAMNYVNEAIMITNKHNQIMYVNNKFEQITGYTFREVRGKTPKTLQSGIQGLSFYEKMKRIVKNTGKWQGEIWNRTKNGEIYLQSLSIIAVKNTFDQIEHFIGIFSDLFHNKSIENEYLHQTHYFDRLTTLPNRALFEKRVVSSLKLSEQTNENFAIIFFQLDNFTSVNEKYGYIYGDILLKRIALRLNSHLPEHSMVTRWNGTEFTSIIESISNEEEVIHHINQLQRQISTPVLVNGIEVCLQANFGICMYRKDGKTVSDLLSKANTALEIARREKKPYLFYHPKMGKPNNFFIMELELKKAIKEEQFELYYQPLISVSSSKLVGFEALIRWNHPTEGLISPVKFIPLAEQTGLIQDIGNIVFKKACMQLRKWKDKGFNNINISVNISMNQFRNQLLVENIREILQETNVNPYDIGIELTESSLIDNMEETTLKLHELKNLGLSIAIDDFGTGYSSLGYLIDFPIQRIKIDRTFTKVIGKNEKIKAIVSAINTMAETMDIEVVAEGIETEEQFYLMQKLNCNVVQGFLFDKPLPIEEVERKWLIFRE</sequence>
<dbReference type="SUPFAM" id="SSF141868">
    <property type="entry name" value="EAL domain-like"/>
    <property type="match status" value="1"/>
</dbReference>
<dbReference type="SMART" id="SM00091">
    <property type="entry name" value="PAS"/>
    <property type="match status" value="1"/>
</dbReference>